<evidence type="ECO:0000313" key="2">
    <source>
        <dbReference type="Proteomes" id="UP001321473"/>
    </source>
</evidence>
<dbReference type="EMBL" id="JARKHS020007016">
    <property type="protein sequence ID" value="KAK8782116.1"/>
    <property type="molecule type" value="Genomic_DNA"/>
</dbReference>
<keyword evidence="2" id="KW-1185">Reference proteome</keyword>
<protein>
    <submittedName>
        <fullName evidence="1">Uncharacterized protein</fullName>
    </submittedName>
</protein>
<reference evidence="1 2" key="1">
    <citation type="journal article" date="2023" name="Arcadia Sci">
        <title>De novo assembly of a long-read Amblyomma americanum tick genome.</title>
        <authorList>
            <person name="Chou S."/>
            <person name="Poskanzer K.E."/>
            <person name="Rollins M."/>
            <person name="Thuy-Boun P.S."/>
        </authorList>
    </citation>
    <scope>NUCLEOTIDE SEQUENCE [LARGE SCALE GENOMIC DNA]</scope>
    <source>
        <strain evidence="1">F_SG_1</strain>
        <tissue evidence="1">Salivary glands</tissue>
    </source>
</reference>
<sequence length="141" mass="14929">MQLQLAGEFLRGRRDGFTLEAAPAYPHGTPALSTIRRLSSLLYRKKKFHRLVSQVFEFRTQPPVFATGRPSFATGGPSFATGGPSFATSGPSFATGYLRPPGCGIPLRAEYVALSALSLARSSVASSRTGMGRLVPAVVAA</sequence>
<dbReference type="Proteomes" id="UP001321473">
    <property type="component" value="Unassembled WGS sequence"/>
</dbReference>
<proteinExistence type="predicted"/>
<gene>
    <name evidence="1" type="ORF">V5799_016542</name>
</gene>
<dbReference type="AlphaFoldDB" id="A0AAQ4F4U0"/>
<name>A0AAQ4F4U0_AMBAM</name>
<accession>A0AAQ4F4U0</accession>
<evidence type="ECO:0000313" key="1">
    <source>
        <dbReference type="EMBL" id="KAK8782116.1"/>
    </source>
</evidence>
<organism evidence="1 2">
    <name type="scientific">Amblyomma americanum</name>
    <name type="common">Lone star tick</name>
    <dbReference type="NCBI Taxonomy" id="6943"/>
    <lineage>
        <taxon>Eukaryota</taxon>
        <taxon>Metazoa</taxon>
        <taxon>Ecdysozoa</taxon>
        <taxon>Arthropoda</taxon>
        <taxon>Chelicerata</taxon>
        <taxon>Arachnida</taxon>
        <taxon>Acari</taxon>
        <taxon>Parasitiformes</taxon>
        <taxon>Ixodida</taxon>
        <taxon>Ixodoidea</taxon>
        <taxon>Ixodidae</taxon>
        <taxon>Amblyomminae</taxon>
        <taxon>Amblyomma</taxon>
    </lineage>
</organism>
<comment type="caution">
    <text evidence="1">The sequence shown here is derived from an EMBL/GenBank/DDBJ whole genome shotgun (WGS) entry which is preliminary data.</text>
</comment>